<feature type="compositionally biased region" description="Low complexity" evidence="1">
    <location>
        <begin position="88"/>
        <end position="109"/>
    </location>
</feature>
<feature type="compositionally biased region" description="Low complexity" evidence="1">
    <location>
        <begin position="120"/>
        <end position="130"/>
    </location>
</feature>
<dbReference type="InterPro" id="IPR051425">
    <property type="entry name" value="Formin_Homology"/>
</dbReference>
<accession>A0A836C6T7</accession>
<feature type="region of interest" description="Disordered" evidence="1">
    <location>
        <begin position="371"/>
        <end position="399"/>
    </location>
</feature>
<dbReference type="Proteomes" id="UP000612055">
    <property type="component" value="Unassembled WGS sequence"/>
</dbReference>
<feature type="compositionally biased region" description="Low complexity" evidence="1">
    <location>
        <begin position="736"/>
        <end position="756"/>
    </location>
</feature>
<proteinExistence type="predicted"/>
<feature type="compositionally biased region" description="Low complexity" evidence="1">
    <location>
        <begin position="384"/>
        <end position="399"/>
    </location>
</feature>
<feature type="region of interest" description="Disordered" evidence="1">
    <location>
        <begin position="730"/>
        <end position="758"/>
    </location>
</feature>
<organism evidence="2 3">
    <name type="scientific">Edaphochlamys debaryana</name>
    <dbReference type="NCBI Taxonomy" id="47281"/>
    <lineage>
        <taxon>Eukaryota</taxon>
        <taxon>Viridiplantae</taxon>
        <taxon>Chlorophyta</taxon>
        <taxon>core chlorophytes</taxon>
        <taxon>Chlorophyceae</taxon>
        <taxon>CS clade</taxon>
        <taxon>Chlamydomonadales</taxon>
        <taxon>Chlamydomonadales incertae sedis</taxon>
        <taxon>Edaphochlamys</taxon>
    </lineage>
</organism>
<dbReference type="AlphaFoldDB" id="A0A836C6T7"/>
<evidence type="ECO:0000256" key="1">
    <source>
        <dbReference type="SAM" id="MobiDB-lite"/>
    </source>
</evidence>
<protein>
    <submittedName>
        <fullName evidence="2">Uncharacterized protein</fullName>
    </submittedName>
</protein>
<gene>
    <name evidence="2" type="ORF">HYH03_000015</name>
</gene>
<feature type="region of interest" description="Disordered" evidence="1">
    <location>
        <begin position="1118"/>
        <end position="1173"/>
    </location>
</feature>
<feature type="region of interest" description="Disordered" evidence="1">
    <location>
        <begin position="499"/>
        <end position="522"/>
    </location>
</feature>
<name>A0A836C6T7_9CHLO</name>
<dbReference type="OrthoDB" id="551188at2759"/>
<keyword evidence="3" id="KW-1185">Reference proteome</keyword>
<evidence type="ECO:0000313" key="2">
    <source>
        <dbReference type="EMBL" id="KAG2501508.1"/>
    </source>
</evidence>
<feature type="compositionally biased region" description="Low complexity" evidence="1">
    <location>
        <begin position="499"/>
        <end position="511"/>
    </location>
</feature>
<sequence>MHHQVLQRRHRCCSLSAWTISCSLKAAIPHAVDALLTPLHYGVGSQVAEAQLVTDGDPQQQGAAVADAPDELHHLHPALHTPWTTNGSSISPSPSPRASTGTSSAPASADHGKAPRRPARSPASSSAASSDLRTAPPATERGQQHTRRSSSDLTPAAASSSPRPAHAGAQGPRLPPPRGRGPPDGGNGGSWDEHAGPGPGSANQGLDEELRACRTPQSLQRFAQLHRPRMGAVLLSMAVCRLSQVVAEERPVGDQERQAVASLADDLTQQLRGQVHVLGPNLLTALVCGMTKMRVYDGPLLREAAAAAREAAAAGALAPRHTAGLVWAYARYRRDFGFALEPGWTAALLDGMAPALAASAAAALSSPAAFNSDDGDGTGDEDGPSTSGRGHASAAGAPAAAAATPTEVAMTLYGLALLQQHTAGPHPRRQARFTSISGIGAAGGSIGGSAGAGGGGGRPGAGLRSVDEAGLGGGSVLLSDPLREYPAPPLDPHMALRHASSTAAGPGSASESDSEVSGLSGSGPALPADLVSQRALRALLAASQASLPYAGGTELAMSIWALAALRIDPGSAWISAFLDRSAAATRTFVAGSAVANTLYGLVLMGARPPAAWMQHFLWQAQRRFNTMDAQSLVITLWALSRLRYRPDAKWISAYMRYARVQVLQARGPAAGAPAAPLVPLAGGAAAAAAGGAAAAGAVAAAAAARRQEEQRRLLEAQAQRMRRRLGADAAKPLAHAASSSPSSSSTSSASTAPSAPNHHPIAPQTYNLMLWSFVRLSMRPSGVWLIRLCDSLQPRLGAFAPLELSNLLWSISRLDWRPTDDFMLDVSVAMRNRMPRYQPPDCILAVLAIARLCHKLGYRVQDVELMDALAGKLEPALPRLATTTLVSVTLAAARVNPPLPPLRIAATLAALLERLRAASASASAACGSVAAASGSAAGGGAASAAAAPAAPVGVLAAATSPPPPPLTPREVANALFAVGCAARRAARHTYVRGLCGQLFAELLPLSNALFGGSPPTAALASPTATATVTNVPLAFNAIDLGLMLSGVAAVRLRPPVTWLRRHEGAVRQLLDAGVLSAVQLYELHQAYAAIGYAPGLLPPPPPPPPYVLAARQAREAAAAAQAARKEQAGSRAGSDLDVSSKEVEGPKPVAAIQKAAPQAAPQQRKRGGKRQPK</sequence>
<feature type="compositionally biased region" description="Low complexity" evidence="1">
    <location>
        <begin position="1146"/>
        <end position="1162"/>
    </location>
</feature>
<feature type="compositionally biased region" description="Acidic residues" evidence="1">
    <location>
        <begin position="373"/>
        <end position="383"/>
    </location>
</feature>
<reference evidence="2" key="1">
    <citation type="journal article" date="2020" name="bioRxiv">
        <title>Comparative genomics of Chlamydomonas.</title>
        <authorList>
            <person name="Craig R.J."/>
            <person name="Hasan A.R."/>
            <person name="Ness R.W."/>
            <person name="Keightley P.D."/>
        </authorList>
    </citation>
    <scope>NUCLEOTIDE SEQUENCE</scope>
    <source>
        <strain evidence="2">CCAP 11/70</strain>
    </source>
</reference>
<feature type="compositionally biased region" description="Low complexity" evidence="1">
    <location>
        <begin position="155"/>
        <end position="172"/>
    </location>
</feature>
<feature type="region of interest" description="Disordered" evidence="1">
    <location>
        <begin position="78"/>
        <end position="205"/>
    </location>
</feature>
<comment type="caution">
    <text evidence="2">The sequence shown here is derived from an EMBL/GenBank/DDBJ whole genome shotgun (WGS) entry which is preliminary data.</text>
</comment>
<dbReference type="PANTHER" id="PTHR45725:SF18">
    <property type="entry name" value="ORC1-LIKE AAA ATPASE DOMAIN-CONTAINING PROTEIN"/>
    <property type="match status" value="1"/>
</dbReference>
<dbReference type="EMBL" id="JAEHOE010000001">
    <property type="protein sequence ID" value="KAG2501508.1"/>
    <property type="molecule type" value="Genomic_DNA"/>
</dbReference>
<feature type="compositionally biased region" description="Basic residues" evidence="1">
    <location>
        <begin position="1163"/>
        <end position="1173"/>
    </location>
</feature>
<dbReference type="PANTHER" id="PTHR45725">
    <property type="entry name" value="FORMIN HOMOLOGY 2 FAMILY MEMBER"/>
    <property type="match status" value="1"/>
</dbReference>
<evidence type="ECO:0000313" key="3">
    <source>
        <dbReference type="Proteomes" id="UP000612055"/>
    </source>
</evidence>